<dbReference type="AlphaFoldDB" id="A0AAU8JJI1"/>
<protein>
    <submittedName>
        <fullName evidence="2">Uncharacterized protein</fullName>
    </submittedName>
</protein>
<reference evidence="2" key="1">
    <citation type="submission" date="2024-07" db="EMBL/GenBank/DDBJ databases">
        <authorList>
            <person name="Kim Y.J."/>
            <person name="Jeong J.Y."/>
        </authorList>
    </citation>
    <scope>NUCLEOTIDE SEQUENCE</scope>
    <source>
        <strain evidence="2">GIHE-MW2</strain>
    </source>
</reference>
<proteinExistence type="predicted"/>
<gene>
    <name evidence="2" type="ORF">ABWT76_001042</name>
</gene>
<evidence type="ECO:0000256" key="1">
    <source>
        <dbReference type="SAM" id="MobiDB-lite"/>
    </source>
</evidence>
<name>A0AAU8JJI1_9CYAN</name>
<accession>A0AAU8JJI1</accession>
<evidence type="ECO:0000313" key="2">
    <source>
        <dbReference type="EMBL" id="XCM38210.1"/>
    </source>
</evidence>
<dbReference type="EMBL" id="CP159837">
    <property type="protein sequence ID" value="XCM38210.1"/>
    <property type="molecule type" value="Genomic_DNA"/>
</dbReference>
<feature type="region of interest" description="Disordered" evidence="1">
    <location>
        <begin position="1"/>
        <end position="26"/>
    </location>
</feature>
<dbReference type="RefSeq" id="WP_054466494.1">
    <property type="nucleotide sequence ID" value="NZ_CP159837.1"/>
</dbReference>
<sequence>MATAEVSAPTEPATEASDPVQESSDPVAVNVTVTRNNSRSGNNGRFNNAGGVMAMNAIVTTSDIVGGRFQFAGRSVLMAVLQGAKSLISELLGEGEVFFAGQMISIEARQTVVTVMTKLTTAIAVYNETISVMSTQAVE</sequence>
<organism evidence="2">
    <name type="scientific">Planktothricoides raciborskii GIHE-MW2</name>
    <dbReference type="NCBI Taxonomy" id="2792601"/>
    <lineage>
        <taxon>Bacteria</taxon>
        <taxon>Bacillati</taxon>
        <taxon>Cyanobacteriota</taxon>
        <taxon>Cyanophyceae</taxon>
        <taxon>Oscillatoriophycideae</taxon>
        <taxon>Oscillatoriales</taxon>
        <taxon>Oscillatoriaceae</taxon>
        <taxon>Planktothricoides</taxon>
    </lineage>
</organism>